<dbReference type="InterPro" id="IPR013830">
    <property type="entry name" value="SGNH_hydro"/>
</dbReference>
<dbReference type="GO" id="GO:0004622">
    <property type="term" value="F:phosphatidylcholine lysophospholipase activity"/>
    <property type="evidence" value="ECO:0007669"/>
    <property type="project" value="TreeGrafter"/>
</dbReference>
<dbReference type="InterPro" id="IPR051532">
    <property type="entry name" value="Ester_Hydrolysis_Enzymes"/>
</dbReference>
<name>A0A318PID5_KOMXY</name>
<comment type="caution">
    <text evidence="2">The sequence shown here is derived from an EMBL/GenBank/DDBJ whole genome shotgun (WGS) entry which is preliminary data.</text>
</comment>
<dbReference type="PANTHER" id="PTHR30383:SF5">
    <property type="entry name" value="SGNH HYDROLASE-TYPE ESTERASE DOMAIN-CONTAINING PROTEIN"/>
    <property type="match status" value="1"/>
</dbReference>
<proteinExistence type="predicted"/>
<accession>A0A318PID5</accession>
<dbReference type="OrthoDB" id="5196031at2"/>
<evidence type="ECO:0000259" key="1">
    <source>
        <dbReference type="Pfam" id="PF13472"/>
    </source>
</evidence>
<feature type="domain" description="SGNH hydrolase-type esterase" evidence="1">
    <location>
        <begin position="5"/>
        <end position="180"/>
    </location>
</feature>
<dbReference type="STRING" id="1220579.GCA_001571345_01538"/>
<dbReference type="Gene3D" id="3.40.50.1110">
    <property type="entry name" value="SGNH hydrolase"/>
    <property type="match status" value="1"/>
</dbReference>
<evidence type="ECO:0000313" key="2">
    <source>
        <dbReference type="EMBL" id="PYD57055.1"/>
    </source>
</evidence>
<reference evidence="2 3" key="1">
    <citation type="submission" date="2017-07" db="EMBL/GenBank/DDBJ databases">
        <title>A draft genome sequence of Komagataeibacter xylinus LMG 1515.</title>
        <authorList>
            <person name="Skraban J."/>
            <person name="Cleenwerck I."/>
            <person name="Vandamme P."/>
            <person name="Trcek J."/>
        </authorList>
    </citation>
    <scope>NUCLEOTIDE SEQUENCE [LARGE SCALE GENOMIC DNA]</scope>
    <source>
        <strain evidence="2 3">LMG 1515</strain>
    </source>
</reference>
<dbReference type="AlphaFoldDB" id="A0A318PID5"/>
<dbReference type="Proteomes" id="UP000248257">
    <property type="component" value="Unassembled WGS sequence"/>
</dbReference>
<dbReference type="SUPFAM" id="SSF52266">
    <property type="entry name" value="SGNH hydrolase"/>
    <property type="match status" value="1"/>
</dbReference>
<organism evidence="2 3">
    <name type="scientific">Komagataeibacter xylinus</name>
    <name type="common">Gluconacetobacter xylinus</name>
    <dbReference type="NCBI Taxonomy" id="28448"/>
    <lineage>
        <taxon>Bacteria</taxon>
        <taxon>Pseudomonadati</taxon>
        <taxon>Pseudomonadota</taxon>
        <taxon>Alphaproteobacteria</taxon>
        <taxon>Acetobacterales</taxon>
        <taxon>Acetobacteraceae</taxon>
        <taxon>Komagataeibacter</taxon>
    </lineage>
</organism>
<dbReference type="InterPro" id="IPR036514">
    <property type="entry name" value="SGNH_hydro_sf"/>
</dbReference>
<gene>
    <name evidence="2" type="ORF">CFR75_08165</name>
</gene>
<dbReference type="Pfam" id="PF13472">
    <property type="entry name" value="Lipase_GDSL_2"/>
    <property type="match status" value="1"/>
</dbReference>
<evidence type="ECO:0000313" key="3">
    <source>
        <dbReference type="Proteomes" id="UP000248257"/>
    </source>
</evidence>
<dbReference type="PANTHER" id="PTHR30383">
    <property type="entry name" value="THIOESTERASE 1/PROTEASE 1/LYSOPHOSPHOLIPASE L1"/>
    <property type="match status" value="1"/>
</dbReference>
<protein>
    <submittedName>
        <fullName evidence="2">GDSL family lipase</fullName>
    </submittedName>
</protein>
<sequence length="214" mass="22647">MRLCFIGDSYVTGTGDETCQGWAGRLCACERQAGHDLTLYNLGVRGQTSHDIALRWQAEAQARLHGRDDGGIILSFGANDARIDAAGQPRLALQDSLHATEQILRSTRAAWPTLMIGPPPVGRPGPDQRTRVLEQAMAALCSRAGVPFLSVWAPLLGSAAWCGGIAQGDGLHPGGAGHAVLARLVHDWPAWRDLIAGAKRTSPFPLAGTGIMAT</sequence>
<keyword evidence="3" id="KW-1185">Reference proteome</keyword>
<dbReference type="EMBL" id="NKUC01000013">
    <property type="protein sequence ID" value="PYD57055.1"/>
    <property type="molecule type" value="Genomic_DNA"/>
</dbReference>